<dbReference type="InterPro" id="IPR044068">
    <property type="entry name" value="CB"/>
</dbReference>
<organism evidence="7 8">
    <name type="scientific">Fimbriiglobus ruber</name>
    <dbReference type="NCBI Taxonomy" id="1908690"/>
    <lineage>
        <taxon>Bacteria</taxon>
        <taxon>Pseudomonadati</taxon>
        <taxon>Planctomycetota</taxon>
        <taxon>Planctomycetia</taxon>
        <taxon>Gemmatales</taxon>
        <taxon>Gemmataceae</taxon>
        <taxon>Fimbriiglobus</taxon>
    </lineage>
</organism>
<proteinExistence type="predicted"/>
<feature type="domain" description="Tyr recombinase" evidence="5">
    <location>
        <begin position="176"/>
        <end position="363"/>
    </location>
</feature>
<evidence type="ECO:0000256" key="4">
    <source>
        <dbReference type="PROSITE-ProRule" id="PRU01248"/>
    </source>
</evidence>
<comment type="caution">
    <text evidence="7">The sequence shown here is derived from an EMBL/GenBank/DDBJ whole genome shotgun (WGS) entry which is preliminary data.</text>
</comment>
<dbReference type="GO" id="GO:0015074">
    <property type="term" value="P:DNA integration"/>
    <property type="evidence" value="ECO:0007669"/>
    <property type="project" value="UniProtKB-KW"/>
</dbReference>
<dbReference type="InterPro" id="IPR050090">
    <property type="entry name" value="Tyrosine_recombinase_XerCD"/>
</dbReference>
<dbReference type="InterPro" id="IPR010998">
    <property type="entry name" value="Integrase_recombinase_N"/>
</dbReference>
<evidence type="ECO:0000256" key="3">
    <source>
        <dbReference type="ARBA" id="ARBA00023172"/>
    </source>
</evidence>
<evidence type="ECO:0008006" key="9">
    <source>
        <dbReference type="Google" id="ProtNLM"/>
    </source>
</evidence>
<dbReference type="Gene3D" id="1.10.443.10">
    <property type="entry name" value="Intergrase catalytic core"/>
    <property type="match status" value="1"/>
</dbReference>
<dbReference type="GO" id="GO:0003677">
    <property type="term" value="F:DNA binding"/>
    <property type="evidence" value="ECO:0007669"/>
    <property type="project" value="UniProtKB-UniRule"/>
</dbReference>
<dbReference type="Pfam" id="PF00589">
    <property type="entry name" value="Phage_integrase"/>
    <property type="match status" value="1"/>
</dbReference>
<evidence type="ECO:0000259" key="5">
    <source>
        <dbReference type="PROSITE" id="PS51898"/>
    </source>
</evidence>
<keyword evidence="1" id="KW-0229">DNA integration</keyword>
<dbReference type="Proteomes" id="UP000214646">
    <property type="component" value="Unassembled WGS sequence"/>
</dbReference>
<feature type="domain" description="Core-binding (CB)" evidence="6">
    <location>
        <begin position="70"/>
        <end position="151"/>
    </location>
</feature>
<dbReference type="PANTHER" id="PTHR30349">
    <property type="entry name" value="PHAGE INTEGRASE-RELATED"/>
    <property type="match status" value="1"/>
</dbReference>
<gene>
    <name evidence="7" type="ORF">FRUB_08072</name>
</gene>
<keyword evidence="8" id="KW-1185">Reference proteome</keyword>
<dbReference type="InterPro" id="IPR011010">
    <property type="entry name" value="DNA_brk_join_enz"/>
</dbReference>
<sequence>MGRTRERGVRGKPWYRGERDQWFVTIDGKKQPLVDGKGNPVRGKDNRLGAEKVWHEMAVMAAAPDNGSDNEVRTILDLYLQDMERRKVTTKTFETYAGYFKSFLARYPKLLVCDLKPSHIHGWWQASHPDWGNSTRNLSGAAFKAAFRWATAAGKGGAIIPRNPLDGMPLPTMRKRSAEVVVSDQEFSDLMKLVKSEEVRDVLFVAWETGTRPVNLSRASKANLTEDGNALMFADWNTEAGSAVHKTFKQTGRPLVVPLTDAARVIVHRLAEKYPDGPIFRTPTGLPWTDLRLANTVLHYAKRAGLKGRFTAYSCRHTRATALLEQGHSDTDVAAILGNTPGVIHRNYSHVAAKVNRLRDLLNQSRKPTGT</sequence>
<keyword evidence="3" id="KW-0233">DNA recombination</keyword>
<dbReference type="InterPro" id="IPR013762">
    <property type="entry name" value="Integrase-like_cat_sf"/>
</dbReference>
<accession>A0A225DED5</accession>
<dbReference type="PROSITE" id="PS51900">
    <property type="entry name" value="CB"/>
    <property type="match status" value="1"/>
</dbReference>
<dbReference type="PROSITE" id="PS51898">
    <property type="entry name" value="TYR_RECOMBINASE"/>
    <property type="match status" value="1"/>
</dbReference>
<name>A0A225DED5_9BACT</name>
<evidence type="ECO:0000256" key="1">
    <source>
        <dbReference type="ARBA" id="ARBA00022908"/>
    </source>
</evidence>
<dbReference type="Gene3D" id="1.10.150.130">
    <property type="match status" value="1"/>
</dbReference>
<dbReference type="EMBL" id="NIDE01000017">
    <property type="protein sequence ID" value="OWK35509.1"/>
    <property type="molecule type" value="Genomic_DNA"/>
</dbReference>
<dbReference type="InterPro" id="IPR002104">
    <property type="entry name" value="Integrase_catalytic"/>
</dbReference>
<dbReference type="SUPFAM" id="SSF56349">
    <property type="entry name" value="DNA breaking-rejoining enzymes"/>
    <property type="match status" value="1"/>
</dbReference>
<evidence type="ECO:0000259" key="6">
    <source>
        <dbReference type="PROSITE" id="PS51900"/>
    </source>
</evidence>
<evidence type="ECO:0000313" key="8">
    <source>
        <dbReference type="Proteomes" id="UP000214646"/>
    </source>
</evidence>
<protein>
    <recommendedName>
        <fullName evidence="9">Tyr recombinase domain-containing protein</fullName>
    </recommendedName>
</protein>
<keyword evidence="2 4" id="KW-0238">DNA-binding</keyword>
<evidence type="ECO:0000256" key="2">
    <source>
        <dbReference type="ARBA" id="ARBA00023125"/>
    </source>
</evidence>
<evidence type="ECO:0000313" key="7">
    <source>
        <dbReference type="EMBL" id="OWK35509.1"/>
    </source>
</evidence>
<reference evidence="8" key="1">
    <citation type="submission" date="2017-06" db="EMBL/GenBank/DDBJ databases">
        <title>Genome analysis of Fimbriiglobus ruber SP5, the first member of the order Planctomycetales with confirmed chitinolytic capability.</title>
        <authorList>
            <person name="Ravin N.V."/>
            <person name="Rakitin A.L."/>
            <person name="Ivanova A.A."/>
            <person name="Beletsky A.V."/>
            <person name="Kulichevskaya I.S."/>
            <person name="Mardanov A.V."/>
            <person name="Dedysh S.N."/>
        </authorList>
    </citation>
    <scope>NUCLEOTIDE SEQUENCE [LARGE SCALE GENOMIC DNA]</scope>
    <source>
        <strain evidence="8">SP5</strain>
    </source>
</reference>
<dbReference type="AlphaFoldDB" id="A0A225DED5"/>
<dbReference type="GO" id="GO:0006310">
    <property type="term" value="P:DNA recombination"/>
    <property type="evidence" value="ECO:0007669"/>
    <property type="project" value="UniProtKB-KW"/>
</dbReference>
<dbReference type="OrthoDB" id="279197at2"/>
<dbReference type="RefSeq" id="WP_088258699.1">
    <property type="nucleotide sequence ID" value="NZ_NIDE01000017.1"/>
</dbReference>